<evidence type="ECO:0000256" key="1">
    <source>
        <dbReference type="SAM" id="MobiDB-lite"/>
    </source>
</evidence>
<proteinExistence type="predicted"/>
<sequence length="145" mass="15907">MYTSTHLIIILSDFDVEDAFSSTNTPDYTPNSPDYSSALPGNTSFDPSENSSKNHSASLTILPFHDDPYMKVMQAYNATNNESPIPLPRAPITPPTILPPSLVLPPSPLFDPQDFFLPEEIMPPQKRACFLSPSSIDSSAPPHVF</sequence>
<evidence type="ECO:0000313" key="3">
    <source>
        <dbReference type="Proteomes" id="UP001151760"/>
    </source>
</evidence>
<accession>A0ABQ4Z3X6</accession>
<reference evidence="2" key="1">
    <citation type="journal article" date="2022" name="Int. J. Mol. Sci.">
        <title>Draft Genome of Tanacetum Coccineum: Genomic Comparison of Closely Related Tanacetum-Family Plants.</title>
        <authorList>
            <person name="Yamashiro T."/>
            <person name="Shiraishi A."/>
            <person name="Nakayama K."/>
            <person name="Satake H."/>
        </authorList>
    </citation>
    <scope>NUCLEOTIDE SEQUENCE</scope>
</reference>
<comment type="caution">
    <text evidence="2">The sequence shown here is derived from an EMBL/GenBank/DDBJ whole genome shotgun (WGS) entry which is preliminary data.</text>
</comment>
<evidence type="ECO:0000313" key="2">
    <source>
        <dbReference type="EMBL" id="GJS84854.1"/>
    </source>
</evidence>
<feature type="region of interest" description="Disordered" evidence="1">
    <location>
        <begin position="22"/>
        <end position="57"/>
    </location>
</feature>
<dbReference type="EMBL" id="BQNB010011007">
    <property type="protein sequence ID" value="GJS84854.1"/>
    <property type="molecule type" value="Genomic_DNA"/>
</dbReference>
<organism evidence="2 3">
    <name type="scientific">Tanacetum coccineum</name>
    <dbReference type="NCBI Taxonomy" id="301880"/>
    <lineage>
        <taxon>Eukaryota</taxon>
        <taxon>Viridiplantae</taxon>
        <taxon>Streptophyta</taxon>
        <taxon>Embryophyta</taxon>
        <taxon>Tracheophyta</taxon>
        <taxon>Spermatophyta</taxon>
        <taxon>Magnoliopsida</taxon>
        <taxon>eudicotyledons</taxon>
        <taxon>Gunneridae</taxon>
        <taxon>Pentapetalae</taxon>
        <taxon>asterids</taxon>
        <taxon>campanulids</taxon>
        <taxon>Asterales</taxon>
        <taxon>Asteraceae</taxon>
        <taxon>Asteroideae</taxon>
        <taxon>Anthemideae</taxon>
        <taxon>Anthemidinae</taxon>
        <taxon>Tanacetum</taxon>
    </lineage>
</organism>
<dbReference type="Proteomes" id="UP001151760">
    <property type="component" value="Unassembled WGS sequence"/>
</dbReference>
<keyword evidence="3" id="KW-1185">Reference proteome</keyword>
<gene>
    <name evidence="2" type="ORF">Tco_0751395</name>
</gene>
<reference evidence="2" key="2">
    <citation type="submission" date="2022-01" db="EMBL/GenBank/DDBJ databases">
        <authorList>
            <person name="Yamashiro T."/>
            <person name="Shiraishi A."/>
            <person name="Satake H."/>
            <person name="Nakayama K."/>
        </authorList>
    </citation>
    <scope>NUCLEOTIDE SEQUENCE</scope>
</reference>
<name>A0ABQ4Z3X6_9ASTR</name>
<protein>
    <submittedName>
        <fullName evidence="2">Uncharacterized protein</fullName>
    </submittedName>
</protein>